<dbReference type="InterPro" id="IPR031691">
    <property type="entry name" value="LIAS_N"/>
</dbReference>
<dbReference type="Pfam" id="PF16881">
    <property type="entry name" value="LIAS_N"/>
    <property type="match status" value="1"/>
</dbReference>
<comment type="similarity">
    <text evidence="8">Belongs to the radical SAM superfamily. Lipoyl synthase family.</text>
</comment>
<comment type="function">
    <text evidence="8">Catalyzes the radical-mediated insertion of two sulfur atoms into the C-6 and C-8 positions of the octanoyl moiety bound to the lipoyl domains of lipoate-dependent enzymes, thereby converting the octanoylated domains into lipoylated derivatives.</text>
</comment>
<feature type="binding site" evidence="8">
    <location>
        <position position="85"/>
    </location>
    <ligand>
        <name>[4Fe-4S] cluster</name>
        <dbReference type="ChEBI" id="CHEBI:49883"/>
        <label>2</label>
        <note>4Fe-4S-S-AdoMet</note>
    </ligand>
</feature>
<dbReference type="Pfam" id="PF04055">
    <property type="entry name" value="Radical_SAM"/>
    <property type="match status" value="1"/>
</dbReference>
<feature type="domain" description="Radical SAM core" evidence="10">
    <location>
        <begin position="67"/>
        <end position="281"/>
    </location>
</feature>
<dbReference type="InterPro" id="IPR007197">
    <property type="entry name" value="rSAM"/>
</dbReference>
<comment type="caution">
    <text evidence="11">The sequence shown here is derived from an EMBL/GenBank/DDBJ whole genome shotgun (WGS) entry which is preliminary data.</text>
</comment>
<dbReference type="HAMAP" id="MF_00206">
    <property type="entry name" value="Lipoyl_synth"/>
    <property type="match status" value="1"/>
</dbReference>
<comment type="pathway">
    <text evidence="8">Protein modification; protein lipoylation via endogenous pathway; protein N(6)-(lipoyl)lysine from octanoyl-[acyl-carrier-protein]: step 2/2.</text>
</comment>
<evidence type="ECO:0000256" key="3">
    <source>
        <dbReference type="ARBA" id="ARBA00022691"/>
    </source>
</evidence>
<dbReference type="CDD" id="cd01335">
    <property type="entry name" value="Radical_SAM"/>
    <property type="match status" value="1"/>
</dbReference>
<evidence type="ECO:0000259" key="10">
    <source>
        <dbReference type="PROSITE" id="PS51918"/>
    </source>
</evidence>
<evidence type="ECO:0000256" key="9">
    <source>
        <dbReference type="SAM" id="MobiDB-lite"/>
    </source>
</evidence>
<keyword evidence="5 8" id="KW-0408">Iron</keyword>
<organism evidence="11 12">
    <name type="scientific">Enhygromyxa salina</name>
    <dbReference type="NCBI Taxonomy" id="215803"/>
    <lineage>
        <taxon>Bacteria</taxon>
        <taxon>Pseudomonadati</taxon>
        <taxon>Myxococcota</taxon>
        <taxon>Polyangia</taxon>
        <taxon>Nannocystales</taxon>
        <taxon>Nannocystaceae</taxon>
        <taxon>Enhygromyxa</taxon>
    </lineage>
</organism>
<feature type="binding site" evidence="8">
    <location>
        <position position="88"/>
    </location>
    <ligand>
        <name>[4Fe-4S] cluster</name>
        <dbReference type="ChEBI" id="CHEBI:49883"/>
        <label>2</label>
        <note>4Fe-4S-S-AdoMet</note>
    </ligand>
</feature>
<evidence type="ECO:0000256" key="1">
    <source>
        <dbReference type="ARBA" id="ARBA00022485"/>
    </source>
</evidence>
<accession>A0A2S9XHN0</accession>
<feature type="binding site" evidence="8">
    <location>
        <position position="55"/>
    </location>
    <ligand>
        <name>[4Fe-4S] cluster</name>
        <dbReference type="ChEBI" id="CHEBI:49883"/>
        <label>1</label>
    </ligand>
</feature>
<dbReference type="InterPro" id="IPR058240">
    <property type="entry name" value="rSAM_sf"/>
</dbReference>
<dbReference type="SFLD" id="SFLDF00271">
    <property type="entry name" value="lipoyl_synthase"/>
    <property type="match status" value="1"/>
</dbReference>
<feature type="compositionally biased region" description="Low complexity" evidence="9">
    <location>
        <begin position="1"/>
        <end position="19"/>
    </location>
</feature>
<dbReference type="GO" id="GO:0009249">
    <property type="term" value="P:protein lipoylation"/>
    <property type="evidence" value="ECO:0007669"/>
    <property type="project" value="UniProtKB-UniRule"/>
</dbReference>
<dbReference type="SMART" id="SM00729">
    <property type="entry name" value="Elp3"/>
    <property type="match status" value="1"/>
</dbReference>
<keyword evidence="12" id="KW-1185">Reference proteome</keyword>
<feature type="binding site" evidence="8">
    <location>
        <position position="60"/>
    </location>
    <ligand>
        <name>[4Fe-4S] cluster</name>
        <dbReference type="ChEBI" id="CHEBI:49883"/>
        <label>1</label>
    </ligand>
</feature>
<dbReference type="UniPathway" id="UPA00538">
    <property type="reaction ID" value="UER00593"/>
</dbReference>
<dbReference type="SFLD" id="SFLDG01058">
    <property type="entry name" value="lipoyl_synthase_like"/>
    <property type="match status" value="1"/>
</dbReference>
<feature type="region of interest" description="Disordered" evidence="9">
    <location>
        <begin position="1"/>
        <end position="25"/>
    </location>
</feature>
<dbReference type="GO" id="GO:0051539">
    <property type="term" value="F:4 iron, 4 sulfur cluster binding"/>
    <property type="evidence" value="ECO:0007669"/>
    <property type="project" value="UniProtKB-UniRule"/>
</dbReference>
<proteinExistence type="inferred from homology"/>
<dbReference type="PANTHER" id="PTHR10949:SF0">
    <property type="entry name" value="LIPOYL SYNTHASE, MITOCHONDRIAL"/>
    <property type="match status" value="1"/>
</dbReference>
<comment type="cofactor">
    <cofactor evidence="8">
        <name>[4Fe-4S] cluster</name>
        <dbReference type="ChEBI" id="CHEBI:49883"/>
    </cofactor>
    <text evidence="8">Binds 2 [4Fe-4S] clusters per subunit. One cluster is coordinated with 3 cysteines and an exchangeable S-adenosyl-L-methionine.</text>
</comment>
<dbReference type="SUPFAM" id="SSF102114">
    <property type="entry name" value="Radical SAM enzymes"/>
    <property type="match status" value="1"/>
</dbReference>
<reference evidence="11 12" key="1">
    <citation type="submission" date="2018-03" db="EMBL/GenBank/DDBJ databases">
        <title>Draft Genome Sequences of the Obligatory Marine Myxobacteria Enhygromyxa salina SWB005.</title>
        <authorList>
            <person name="Poehlein A."/>
            <person name="Moghaddam J.A."/>
            <person name="Harms H."/>
            <person name="Alanjari M."/>
            <person name="Koenig G.M."/>
            <person name="Daniel R."/>
            <person name="Schaeberle T.F."/>
        </authorList>
    </citation>
    <scope>NUCLEOTIDE SEQUENCE [LARGE SCALE GENOMIC DNA]</scope>
    <source>
        <strain evidence="11 12">SWB005</strain>
    </source>
</reference>
<dbReference type="NCBIfam" id="NF009544">
    <property type="entry name" value="PRK12928.1"/>
    <property type="match status" value="1"/>
</dbReference>
<dbReference type="NCBIfam" id="NF004019">
    <property type="entry name" value="PRK05481.1"/>
    <property type="match status" value="1"/>
</dbReference>
<keyword evidence="6 8" id="KW-0411">Iron-sulfur</keyword>
<dbReference type="Gene3D" id="3.20.20.70">
    <property type="entry name" value="Aldolase class I"/>
    <property type="match status" value="1"/>
</dbReference>
<gene>
    <name evidence="11" type="primary">lipA_2</name>
    <name evidence="8" type="synonym">lipA</name>
    <name evidence="11" type="ORF">ENSA5_51180</name>
</gene>
<evidence type="ECO:0000256" key="5">
    <source>
        <dbReference type="ARBA" id="ARBA00023004"/>
    </source>
</evidence>
<feature type="binding site" evidence="8">
    <location>
        <position position="292"/>
    </location>
    <ligand>
        <name>[4Fe-4S] cluster</name>
        <dbReference type="ChEBI" id="CHEBI:49883"/>
        <label>1</label>
    </ligand>
</feature>
<dbReference type="GO" id="GO:0046872">
    <property type="term" value="F:metal ion binding"/>
    <property type="evidence" value="ECO:0007669"/>
    <property type="project" value="UniProtKB-KW"/>
</dbReference>
<dbReference type="PROSITE" id="PS51918">
    <property type="entry name" value="RADICAL_SAM"/>
    <property type="match status" value="1"/>
</dbReference>
<dbReference type="InterPro" id="IPR003698">
    <property type="entry name" value="Lipoyl_synth"/>
</dbReference>
<dbReference type="RefSeq" id="WP_106394355.1">
    <property type="nucleotide sequence ID" value="NZ_PVNK01000221.1"/>
</dbReference>
<comment type="catalytic activity">
    <reaction evidence="7 8">
        <text>[[Fe-S] cluster scaffold protein carrying a second [4Fe-4S](2+) cluster] + N(6)-octanoyl-L-lysyl-[protein] + 2 oxidized [2Fe-2S]-[ferredoxin] + 2 S-adenosyl-L-methionine + 4 H(+) = [[Fe-S] cluster scaffold protein] + N(6)-[(R)-dihydrolipoyl]-L-lysyl-[protein] + 4 Fe(3+) + 2 hydrogen sulfide + 2 5'-deoxyadenosine + 2 L-methionine + 2 reduced [2Fe-2S]-[ferredoxin]</text>
        <dbReference type="Rhea" id="RHEA:16585"/>
        <dbReference type="Rhea" id="RHEA-COMP:9928"/>
        <dbReference type="Rhea" id="RHEA-COMP:10000"/>
        <dbReference type="Rhea" id="RHEA-COMP:10001"/>
        <dbReference type="Rhea" id="RHEA-COMP:10475"/>
        <dbReference type="Rhea" id="RHEA-COMP:14568"/>
        <dbReference type="Rhea" id="RHEA-COMP:14569"/>
        <dbReference type="ChEBI" id="CHEBI:15378"/>
        <dbReference type="ChEBI" id="CHEBI:17319"/>
        <dbReference type="ChEBI" id="CHEBI:29034"/>
        <dbReference type="ChEBI" id="CHEBI:29919"/>
        <dbReference type="ChEBI" id="CHEBI:33722"/>
        <dbReference type="ChEBI" id="CHEBI:33737"/>
        <dbReference type="ChEBI" id="CHEBI:33738"/>
        <dbReference type="ChEBI" id="CHEBI:57844"/>
        <dbReference type="ChEBI" id="CHEBI:59789"/>
        <dbReference type="ChEBI" id="CHEBI:78809"/>
        <dbReference type="ChEBI" id="CHEBI:83100"/>
        <dbReference type="EC" id="2.8.1.8"/>
    </reaction>
</comment>
<keyword evidence="1 8" id="KW-0004">4Fe-4S</keyword>
<dbReference type="PIRSF" id="PIRSF005963">
    <property type="entry name" value="Lipoyl_synth"/>
    <property type="match status" value="1"/>
</dbReference>
<sequence>MATHLPIVPSAPEAEAAPAPKRRRHPAWLKVPMPAGEAYASLHRRVRELELHTVCQSAGCPNIGECWNNRALTIMILGDICTRSCRFCDVATGRPLPVDEGEPERVATILAELDLNHTVITSVDRDDLADGGASIWAATLAACHRLAPTMTIEVLVPDFKGALADVDTVLDARPDVFAHNLETVPRLSREVRVQARYDRSYAVLRHARERRALTKTGLMLGLGETLDEVREVIVELGALGLTILTLGQYLQPSKKHLPISRYVHPDEFAELADFARAQGIAHVESGPLVRSSYHAEGQAELIRRMQGLAAYGQIGFASVKGLR</sequence>
<dbReference type="NCBIfam" id="TIGR00510">
    <property type="entry name" value="lipA"/>
    <property type="match status" value="1"/>
</dbReference>
<dbReference type="InterPro" id="IPR013785">
    <property type="entry name" value="Aldolase_TIM"/>
</dbReference>
<protein>
    <recommendedName>
        <fullName evidence="8">Lipoyl synthase</fullName>
        <ecNumber evidence="8">2.8.1.8</ecNumber>
    </recommendedName>
    <alternativeName>
        <fullName evidence="8">Lip-syn</fullName>
        <shortName evidence="8">LS</shortName>
    </alternativeName>
    <alternativeName>
        <fullName evidence="8">Lipoate synthase</fullName>
    </alternativeName>
    <alternativeName>
        <fullName evidence="8">Lipoic acid synthase</fullName>
    </alternativeName>
    <alternativeName>
        <fullName evidence="8">Sulfur insertion protein LipA</fullName>
    </alternativeName>
</protein>
<keyword evidence="4 8" id="KW-0479">Metal-binding</keyword>
<keyword evidence="8" id="KW-0963">Cytoplasm</keyword>
<dbReference type="GO" id="GO:0016992">
    <property type="term" value="F:lipoate synthase activity"/>
    <property type="evidence" value="ECO:0007669"/>
    <property type="project" value="UniProtKB-UniRule"/>
</dbReference>
<evidence type="ECO:0000256" key="7">
    <source>
        <dbReference type="ARBA" id="ARBA00047326"/>
    </source>
</evidence>
<dbReference type="EC" id="2.8.1.8" evidence="8"/>
<comment type="subcellular location">
    <subcellularLocation>
        <location evidence="8">Cytoplasm</location>
    </subcellularLocation>
</comment>
<evidence type="ECO:0000256" key="6">
    <source>
        <dbReference type="ARBA" id="ARBA00023014"/>
    </source>
</evidence>
<dbReference type="GO" id="GO:0005737">
    <property type="term" value="C:cytoplasm"/>
    <property type="evidence" value="ECO:0007669"/>
    <property type="project" value="UniProtKB-SubCell"/>
</dbReference>
<name>A0A2S9XHN0_9BACT</name>
<dbReference type="AlphaFoldDB" id="A0A2S9XHN0"/>
<evidence type="ECO:0000313" key="12">
    <source>
        <dbReference type="Proteomes" id="UP000237968"/>
    </source>
</evidence>
<dbReference type="InterPro" id="IPR006638">
    <property type="entry name" value="Elp3/MiaA/NifB-like_rSAM"/>
</dbReference>
<keyword evidence="3 8" id="KW-0949">S-adenosyl-L-methionine</keyword>
<dbReference type="PANTHER" id="PTHR10949">
    <property type="entry name" value="LIPOYL SYNTHASE"/>
    <property type="match status" value="1"/>
</dbReference>
<evidence type="ECO:0000256" key="8">
    <source>
        <dbReference type="HAMAP-Rule" id="MF_00206"/>
    </source>
</evidence>
<dbReference type="OrthoDB" id="9787898at2"/>
<evidence type="ECO:0000256" key="4">
    <source>
        <dbReference type="ARBA" id="ARBA00022723"/>
    </source>
</evidence>
<feature type="binding site" evidence="8">
    <location>
        <position position="81"/>
    </location>
    <ligand>
        <name>[4Fe-4S] cluster</name>
        <dbReference type="ChEBI" id="CHEBI:49883"/>
        <label>2</label>
        <note>4Fe-4S-S-AdoMet</note>
    </ligand>
</feature>
<dbReference type="EMBL" id="PVNK01000221">
    <property type="protein sequence ID" value="PRP92171.1"/>
    <property type="molecule type" value="Genomic_DNA"/>
</dbReference>
<feature type="binding site" evidence="8">
    <location>
        <position position="66"/>
    </location>
    <ligand>
        <name>[4Fe-4S] cluster</name>
        <dbReference type="ChEBI" id="CHEBI:49883"/>
        <label>1</label>
    </ligand>
</feature>
<evidence type="ECO:0000256" key="2">
    <source>
        <dbReference type="ARBA" id="ARBA00022679"/>
    </source>
</evidence>
<keyword evidence="2 8" id="KW-0808">Transferase</keyword>
<dbReference type="Proteomes" id="UP000237968">
    <property type="component" value="Unassembled WGS sequence"/>
</dbReference>
<evidence type="ECO:0000313" key="11">
    <source>
        <dbReference type="EMBL" id="PRP92171.1"/>
    </source>
</evidence>
<dbReference type="SFLD" id="SFLDS00029">
    <property type="entry name" value="Radical_SAM"/>
    <property type="match status" value="1"/>
</dbReference>